<dbReference type="EMBL" id="AP014633">
    <property type="protein sequence ID" value="BAP54746.1"/>
    <property type="molecule type" value="Genomic_DNA"/>
</dbReference>
<proteinExistence type="predicted"/>
<dbReference type="GO" id="GO:0006171">
    <property type="term" value="P:cAMP biosynthetic process"/>
    <property type="evidence" value="ECO:0007669"/>
    <property type="project" value="TreeGrafter"/>
</dbReference>
<dbReference type="CDD" id="cd07302">
    <property type="entry name" value="CHD"/>
    <property type="match status" value="1"/>
</dbReference>
<reference evidence="9 10" key="1">
    <citation type="journal article" date="2014" name="ISME J.">
        <title>Ecophysiology of Thioploca ingrica as revealed by the complete genome sequence supplemented with proteomic evidence.</title>
        <authorList>
            <person name="Kojima H."/>
            <person name="Ogura Y."/>
            <person name="Yamamoto N."/>
            <person name="Togashi T."/>
            <person name="Mori H."/>
            <person name="Watanabe T."/>
            <person name="Nemoto F."/>
            <person name="Kurokawa K."/>
            <person name="Hayashi T."/>
            <person name="Fukui M."/>
        </authorList>
    </citation>
    <scope>NUCLEOTIDE SEQUENCE [LARGE SCALE GENOMIC DNA]</scope>
</reference>
<dbReference type="AlphaFoldDB" id="A0A090BUA1"/>
<dbReference type="GO" id="GO:0035556">
    <property type="term" value="P:intracellular signal transduction"/>
    <property type="evidence" value="ECO:0007669"/>
    <property type="project" value="InterPro"/>
</dbReference>
<evidence type="ECO:0000259" key="7">
    <source>
        <dbReference type="PROSITE" id="PS50125"/>
    </source>
</evidence>
<dbReference type="Pfam" id="PF00211">
    <property type="entry name" value="Guanylate_cyc"/>
    <property type="match status" value="1"/>
</dbReference>
<dbReference type="InterPro" id="IPR029151">
    <property type="entry name" value="Sensor-like_sf"/>
</dbReference>
<feature type="transmembrane region" description="Helical" evidence="6">
    <location>
        <begin position="21"/>
        <end position="43"/>
    </location>
</feature>
<dbReference type="Gene3D" id="3.30.70.1230">
    <property type="entry name" value="Nucleotide cyclase"/>
    <property type="match status" value="1"/>
</dbReference>
<dbReference type="OrthoDB" id="2521613at2"/>
<name>A0A090BUA1_9GAMM</name>
<dbReference type="GO" id="GO:0004016">
    <property type="term" value="F:adenylate cyclase activity"/>
    <property type="evidence" value="ECO:0007669"/>
    <property type="project" value="UniProtKB-ARBA"/>
</dbReference>
<dbReference type="Gene3D" id="3.30.450.20">
    <property type="entry name" value="PAS domain"/>
    <property type="match status" value="1"/>
</dbReference>
<keyword evidence="3 6" id="KW-0812">Transmembrane</keyword>
<accession>A0A090BUA1</accession>
<evidence type="ECO:0000313" key="10">
    <source>
        <dbReference type="Proteomes" id="UP000031623"/>
    </source>
</evidence>
<keyword evidence="5 6" id="KW-0472">Membrane</keyword>
<dbReference type="InterPro" id="IPR001054">
    <property type="entry name" value="A/G_cyclase"/>
</dbReference>
<dbReference type="Proteomes" id="UP000031623">
    <property type="component" value="Chromosome"/>
</dbReference>
<keyword evidence="4 6" id="KW-1133">Transmembrane helix</keyword>
<dbReference type="PROSITE" id="PS50125">
    <property type="entry name" value="GUANYLATE_CYCLASE_2"/>
    <property type="match status" value="1"/>
</dbReference>
<dbReference type="STRING" id="40754.THII_0449"/>
<dbReference type="SMART" id="SM00304">
    <property type="entry name" value="HAMP"/>
    <property type="match status" value="1"/>
</dbReference>
<dbReference type="HOGENOM" id="CLU_000445_110_4_6"/>
<dbReference type="SUPFAM" id="SSF103190">
    <property type="entry name" value="Sensory domain-like"/>
    <property type="match status" value="1"/>
</dbReference>
<dbReference type="GO" id="GO:0005886">
    <property type="term" value="C:plasma membrane"/>
    <property type="evidence" value="ECO:0007669"/>
    <property type="project" value="UniProtKB-SubCell"/>
</dbReference>
<evidence type="ECO:0000313" key="9">
    <source>
        <dbReference type="EMBL" id="BAP54746.1"/>
    </source>
</evidence>
<dbReference type="PROSITE" id="PS50885">
    <property type="entry name" value="HAMP"/>
    <property type="match status" value="1"/>
</dbReference>
<keyword evidence="10" id="KW-1185">Reference proteome</keyword>
<dbReference type="Gene3D" id="6.10.340.10">
    <property type="match status" value="1"/>
</dbReference>
<dbReference type="SUPFAM" id="SSF55073">
    <property type="entry name" value="Nucleotide cyclase"/>
    <property type="match status" value="1"/>
</dbReference>
<organism evidence="9 10">
    <name type="scientific">Thioploca ingrica</name>
    <dbReference type="NCBI Taxonomy" id="40754"/>
    <lineage>
        <taxon>Bacteria</taxon>
        <taxon>Pseudomonadati</taxon>
        <taxon>Pseudomonadota</taxon>
        <taxon>Gammaproteobacteria</taxon>
        <taxon>Thiotrichales</taxon>
        <taxon>Thiotrichaceae</taxon>
        <taxon>Thioploca</taxon>
    </lineage>
</organism>
<protein>
    <submittedName>
        <fullName evidence="9">PAS domain-containing protein</fullName>
    </submittedName>
</protein>
<gene>
    <name evidence="9" type="ORF">THII_0449</name>
</gene>
<dbReference type="InterPro" id="IPR029787">
    <property type="entry name" value="Nucleotide_cyclase"/>
</dbReference>
<feature type="domain" description="HAMP" evidence="8">
    <location>
        <begin position="386"/>
        <end position="438"/>
    </location>
</feature>
<dbReference type="PANTHER" id="PTHR43081">
    <property type="entry name" value="ADENYLATE CYCLASE, TERMINAL-DIFFERENTIATION SPECIFIC-RELATED"/>
    <property type="match status" value="1"/>
</dbReference>
<evidence type="ECO:0000256" key="1">
    <source>
        <dbReference type="ARBA" id="ARBA00004651"/>
    </source>
</evidence>
<dbReference type="SUPFAM" id="SSF158472">
    <property type="entry name" value="HAMP domain-like"/>
    <property type="match status" value="1"/>
</dbReference>
<sequence length="729" mass="82772">MPGTSLLHWFSRLSGKLPLRVVLLVPFLLQILAIVGLIGYLSLSNGKKSVNELTTALRNEITARIEQHLLSYLKIPHLVNQLNAEALRLGILNLTDPATIERHFWQQLQIFDSVSYISFSSIQGDYIGAERREDYSVQAGQAKHNTFYLYSKDGEYLADEQGRRKKLTNAIKNYDPRERPWYIDTVKAQKPIWSEIYALLDPTNLTTSVTQTVSANQPFYDDNGTFQGVLGTDIFLSQLSEFLSGLQIGKTGETFIMERSGLIVASSTTEKPYRFNPNNPKEVLRLNALDSQMPLIRYPTEYLLTHFSHDLKEINSSNQLEFKLNGQKHFLQVKPLQDKRGIDWLIVVVIPEADFMEHINANTRLTVLLCVIALIIAIMVGSATSRWLIAPIRRLNLAASKIAKGEWEQDLPVERADEIGDLAKSFKIMEEQLQAVFDNLAKINKAYERFVPREFLSFLKKESIIDVQLGDQVQQEMSVLFSDIRAFTSLSERMTPAENFEFINTYLSRMEPAIIENHGFIDKYIGDAIMALFSGGADHAVKAGITMLRNLARYNLIRQTEGQIPIQIGIGINTGSLILGTVGGCNRMDGTVISDAVNLASRIEGLTKMYNALLLISEYTYSGLQEHYAIRRIGRVKVKGRLQPVAIYEVFEGDFLPIKELKMKTLLDFETGLVCYQNREFIEAQNCFNRILHVHPDDKAAQLYLKRCHYFQKYGTDGDWEGVEVMENK</sequence>
<dbReference type="InterPro" id="IPR050697">
    <property type="entry name" value="Adenylyl/Guanylyl_Cyclase_3/4"/>
</dbReference>
<dbReference type="CDD" id="cd12913">
    <property type="entry name" value="PDC1_MCP_like"/>
    <property type="match status" value="1"/>
</dbReference>
<dbReference type="Pfam" id="PF02743">
    <property type="entry name" value="dCache_1"/>
    <property type="match status" value="1"/>
</dbReference>
<dbReference type="SMART" id="SM00044">
    <property type="entry name" value="CYCc"/>
    <property type="match status" value="1"/>
</dbReference>
<evidence type="ECO:0000256" key="2">
    <source>
        <dbReference type="ARBA" id="ARBA00022475"/>
    </source>
</evidence>
<evidence type="ECO:0000256" key="3">
    <source>
        <dbReference type="ARBA" id="ARBA00022692"/>
    </source>
</evidence>
<dbReference type="Pfam" id="PF00672">
    <property type="entry name" value="HAMP"/>
    <property type="match status" value="1"/>
</dbReference>
<evidence type="ECO:0000256" key="4">
    <source>
        <dbReference type="ARBA" id="ARBA00022989"/>
    </source>
</evidence>
<feature type="transmembrane region" description="Helical" evidence="6">
    <location>
        <begin position="365"/>
        <end position="389"/>
    </location>
</feature>
<dbReference type="CDD" id="cd06225">
    <property type="entry name" value="HAMP"/>
    <property type="match status" value="1"/>
</dbReference>
<evidence type="ECO:0000256" key="6">
    <source>
        <dbReference type="SAM" id="Phobius"/>
    </source>
</evidence>
<keyword evidence="2" id="KW-1003">Cell membrane</keyword>
<dbReference type="InterPro" id="IPR003660">
    <property type="entry name" value="HAMP_dom"/>
</dbReference>
<dbReference type="PANTHER" id="PTHR43081:SF1">
    <property type="entry name" value="ADENYLATE CYCLASE, TERMINAL-DIFFERENTIATION SPECIFIC"/>
    <property type="match status" value="1"/>
</dbReference>
<evidence type="ECO:0000256" key="5">
    <source>
        <dbReference type="ARBA" id="ARBA00023136"/>
    </source>
</evidence>
<evidence type="ECO:0000259" key="8">
    <source>
        <dbReference type="PROSITE" id="PS50885"/>
    </source>
</evidence>
<dbReference type="InterPro" id="IPR033479">
    <property type="entry name" value="dCache_1"/>
</dbReference>
<comment type="subcellular location">
    <subcellularLocation>
        <location evidence="1">Cell membrane</location>
        <topology evidence="1">Multi-pass membrane protein</topology>
    </subcellularLocation>
</comment>
<dbReference type="KEGG" id="tig:THII_0449"/>
<feature type="domain" description="Guanylate cyclase" evidence="7">
    <location>
        <begin position="478"/>
        <end position="604"/>
    </location>
</feature>